<feature type="domain" description="VWFA" evidence="3">
    <location>
        <begin position="191"/>
        <end position="292"/>
    </location>
</feature>
<accession>A0A1D8ARZ7</accession>
<dbReference type="Pfam" id="PF13768">
    <property type="entry name" value="VWA_3"/>
    <property type="match status" value="1"/>
</dbReference>
<keyword evidence="2" id="KW-0472">Membrane</keyword>
<keyword evidence="2" id="KW-0812">Transmembrane</keyword>
<feature type="coiled-coil region" evidence="1">
    <location>
        <begin position="46"/>
        <end position="122"/>
    </location>
</feature>
<proteinExistence type="predicted"/>
<evidence type="ECO:0000256" key="2">
    <source>
        <dbReference type="SAM" id="Phobius"/>
    </source>
</evidence>
<evidence type="ECO:0000256" key="1">
    <source>
        <dbReference type="SAM" id="Coils"/>
    </source>
</evidence>
<keyword evidence="1" id="KW-0175">Coiled coil</keyword>
<protein>
    <recommendedName>
        <fullName evidence="3">VWFA domain-containing protein</fullName>
    </recommendedName>
</protein>
<dbReference type="Gene3D" id="3.40.50.410">
    <property type="entry name" value="von Willebrand factor, type A domain"/>
    <property type="match status" value="1"/>
</dbReference>
<evidence type="ECO:0000313" key="4">
    <source>
        <dbReference type="EMBL" id="AOS43674.1"/>
    </source>
</evidence>
<sequence length="354" mass="39257">MLKGKRRETEIFSMSFMDCICCGFGAVLLLFILTTGQKSDYGKDTVEQLKKQVTQLDRDITQEQLALSKLARPATLTEAELASMQEENVQTKSKADAEEEELKRLLRQIAALRDEEAKLLADLKNMPEEEQQPVPIPEIDRRQYLTGVKLEGSHVLFIVRASGSMLGDTLEDAIARLDEPDFKKRAAPKWQRVVKALEWLVASLGTDANFQILLFNDETVPLLPDRSDGWVSRGDRAGVQQTLTKLRQVVPEGSANLERAFNTVRYLPILPDSIVLLTDGLPTASDSAPSSEGSDDDTRMAYLRQAIRQLPPRIPVSTILFPTSGDPGAPALYWELAGYTNGALVSPSADWPDT</sequence>
<keyword evidence="2" id="KW-1133">Transmembrane helix</keyword>
<feature type="transmembrane region" description="Helical" evidence="2">
    <location>
        <begin position="12"/>
        <end position="33"/>
    </location>
</feature>
<dbReference type="KEGG" id="obg:Verru16b_00726"/>
<evidence type="ECO:0000313" key="5">
    <source>
        <dbReference type="Proteomes" id="UP000095228"/>
    </source>
</evidence>
<dbReference type="SUPFAM" id="SSF53300">
    <property type="entry name" value="vWA-like"/>
    <property type="match status" value="1"/>
</dbReference>
<reference evidence="4 5" key="1">
    <citation type="submission" date="2016-06" db="EMBL/GenBank/DDBJ databases">
        <title>Three novel species with peptidoglycan cell walls form the new genus Lacunisphaera gen. nov. in the family Opitutaceae of the verrucomicrobial subdivision 4.</title>
        <authorList>
            <person name="Rast P."/>
            <person name="Gloeckner I."/>
            <person name="Jogler M."/>
            <person name="Boedeker C."/>
            <person name="Jeske O."/>
            <person name="Wiegand S."/>
            <person name="Reinhardt R."/>
            <person name="Schumann P."/>
            <person name="Rohde M."/>
            <person name="Spring S."/>
            <person name="Gloeckner F.O."/>
            <person name="Jogler C."/>
        </authorList>
    </citation>
    <scope>NUCLEOTIDE SEQUENCE [LARGE SCALE GENOMIC DNA]</scope>
    <source>
        <strain evidence="4 5">IG16b</strain>
    </source>
</reference>
<dbReference type="STRING" id="1838286.Verru16b_00726"/>
<dbReference type="InterPro" id="IPR036465">
    <property type="entry name" value="vWFA_dom_sf"/>
</dbReference>
<evidence type="ECO:0000259" key="3">
    <source>
        <dbReference type="Pfam" id="PF13768"/>
    </source>
</evidence>
<dbReference type="Proteomes" id="UP000095228">
    <property type="component" value="Chromosome"/>
</dbReference>
<dbReference type="AlphaFoldDB" id="A0A1D8ARZ7"/>
<dbReference type="EMBL" id="CP016094">
    <property type="protein sequence ID" value="AOS43674.1"/>
    <property type="molecule type" value="Genomic_DNA"/>
</dbReference>
<keyword evidence="5" id="KW-1185">Reference proteome</keyword>
<name>A0A1D8ARZ7_9BACT</name>
<gene>
    <name evidence="4" type="ORF">Verru16b_00726</name>
</gene>
<organism evidence="4 5">
    <name type="scientific">Lacunisphaera limnophila</name>
    <dbReference type="NCBI Taxonomy" id="1838286"/>
    <lineage>
        <taxon>Bacteria</taxon>
        <taxon>Pseudomonadati</taxon>
        <taxon>Verrucomicrobiota</taxon>
        <taxon>Opitutia</taxon>
        <taxon>Opitutales</taxon>
        <taxon>Opitutaceae</taxon>
        <taxon>Lacunisphaera</taxon>
    </lineage>
</organism>
<dbReference type="InterPro" id="IPR002035">
    <property type="entry name" value="VWF_A"/>
</dbReference>